<evidence type="ECO:0000313" key="2">
    <source>
        <dbReference type="Proteomes" id="UP001055039"/>
    </source>
</evidence>
<dbReference type="EMBL" id="BPRC01000006">
    <property type="protein sequence ID" value="GJE65047.1"/>
    <property type="molecule type" value="Genomic_DNA"/>
</dbReference>
<comment type="caution">
    <text evidence="1">The sequence shown here is derived from an EMBL/GenBank/DDBJ whole genome shotgun (WGS) entry which is preliminary data.</text>
</comment>
<proteinExistence type="predicted"/>
<accession>A0ABQ4UEW7</accession>
<keyword evidence="2" id="KW-1185">Reference proteome</keyword>
<name>A0ABQ4UEW7_9HYPH</name>
<evidence type="ECO:0000313" key="1">
    <source>
        <dbReference type="EMBL" id="GJE65047.1"/>
    </source>
</evidence>
<evidence type="ECO:0008006" key="3">
    <source>
        <dbReference type="Google" id="ProtNLM"/>
    </source>
</evidence>
<reference evidence="1" key="1">
    <citation type="journal article" date="2021" name="Front. Microbiol.">
        <title>Comprehensive Comparative Genomics and Phenotyping of Methylobacterium Species.</title>
        <authorList>
            <person name="Alessa O."/>
            <person name="Ogura Y."/>
            <person name="Fujitani Y."/>
            <person name="Takami H."/>
            <person name="Hayashi T."/>
            <person name="Sahin N."/>
            <person name="Tani A."/>
        </authorList>
    </citation>
    <scope>NUCLEOTIDE SEQUENCE</scope>
    <source>
        <strain evidence="1">NBRC 15686</strain>
    </source>
</reference>
<sequence length="31" mass="3453">MQRRNFGSEFKIKAVCLVQERGVNVTQAAGD</sequence>
<reference evidence="1" key="2">
    <citation type="submission" date="2021-08" db="EMBL/GenBank/DDBJ databases">
        <authorList>
            <person name="Tani A."/>
            <person name="Ola A."/>
            <person name="Ogura Y."/>
            <person name="Katsura K."/>
            <person name="Hayashi T."/>
        </authorList>
    </citation>
    <scope>NUCLEOTIDE SEQUENCE</scope>
    <source>
        <strain evidence="1">NBRC 15686</strain>
    </source>
</reference>
<gene>
    <name evidence="1" type="ORF">LNAOJCKE_2255</name>
</gene>
<organism evidence="1 2">
    <name type="scientific">Methylorubrum aminovorans</name>
    <dbReference type="NCBI Taxonomy" id="269069"/>
    <lineage>
        <taxon>Bacteria</taxon>
        <taxon>Pseudomonadati</taxon>
        <taxon>Pseudomonadota</taxon>
        <taxon>Alphaproteobacteria</taxon>
        <taxon>Hyphomicrobiales</taxon>
        <taxon>Methylobacteriaceae</taxon>
        <taxon>Methylorubrum</taxon>
    </lineage>
</organism>
<protein>
    <recommendedName>
        <fullName evidence="3">Transposase</fullName>
    </recommendedName>
</protein>
<dbReference type="Proteomes" id="UP001055039">
    <property type="component" value="Unassembled WGS sequence"/>
</dbReference>